<protein>
    <recommendedName>
        <fullName evidence="6">50S ribosomal protein L4</fullName>
    </recommendedName>
</protein>
<dbReference type="Pfam" id="PF00573">
    <property type="entry name" value="Ribosomal_L4"/>
    <property type="match status" value="1"/>
</dbReference>
<gene>
    <name evidence="5" type="ORF">LCGC14_1521090</name>
</gene>
<organism evidence="5">
    <name type="scientific">marine sediment metagenome</name>
    <dbReference type="NCBI Taxonomy" id="412755"/>
    <lineage>
        <taxon>unclassified sequences</taxon>
        <taxon>metagenomes</taxon>
        <taxon>ecological metagenomes</taxon>
    </lineage>
</organism>
<dbReference type="SUPFAM" id="SSF52166">
    <property type="entry name" value="Ribosomal protein L4"/>
    <property type="match status" value="1"/>
</dbReference>
<name>A0A0F9IYU0_9ZZZZ</name>
<dbReference type="HAMAP" id="MF_01328_B">
    <property type="entry name" value="Ribosomal_uL4_B"/>
    <property type="match status" value="1"/>
</dbReference>
<keyword evidence="2" id="KW-0689">Ribosomal protein</keyword>
<accession>A0A0F9IYU0</accession>
<dbReference type="InterPro" id="IPR013005">
    <property type="entry name" value="Ribosomal_uL4-like"/>
</dbReference>
<comment type="similarity">
    <text evidence="1">Belongs to the universal ribosomal protein uL4 family.</text>
</comment>
<feature type="compositionally biased region" description="Polar residues" evidence="4">
    <location>
        <begin position="58"/>
        <end position="69"/>
    </location>
</feature>
<comment type="caution">
    <text evidence="5">The sequence shown here is derived from an EMBL/GenBank/DDBJ whole genome shotgun (WGS) entry which is preliminary data.</text>
</comment>
<evidence type="ECO:0000256" key="4">
    <source>
        <dbReference type="SAM" id="MobiDB-lite"/>
    </source>
</evidence>
<evidence type="ECO:0000256" key="3">
    <source>
        <dbReference type="ARBA" id="ARBA00023274"/>
    </source>
</evidence>
<dbReference type="GO" id="GO:1990904">
    <property type="term" value="C:ribonucleoprotein complex"/>
    <property type="evidence" value="ECO:0007669"/>
    <property type="project" value="UniProtKB-KW"/>
</dbReference>
<dbReference type="GO" id="GO:0005840">
    <property type="term" value="C:ribosome"/>
    <property type="evidence" value="ECO:0007669"/>
    <property type="project" value="UniProtKB-KW"/>
</dbReference>
<dbReference type="EMBL" id="LAZR01011283">
    <property type="protein sequence ID" value="KKM62493.1"/>
    <property type="molecule type" value="Genomic_DNA"/>
</dbReference>
<dbReference type="InterPro" id="IPR023574">
    <property type="entry name" value="Ribosomal_uL4_dom_sf"/>
</dbReference>
<evidence type="ECO:0000256" key="2">
    <source>
        <dbReference type="ARBA" id="ARBA00022980"/>
    </source>
</evidence>
<dbReference type="GO" id="GO:0006412">
    <property type="term" value="P:translation"/>
    <property type="evidence" value="ECO:0007669"/>
    <property type="project" value="InterPro"/>
</dbReference>
<sequence>MGTHFFASAAPSVGGRDKMKLAVHNAAGKQVRQITVDDTVFGISPNGAVLHQAFVAQRANQRRGTASTKSRGEVQGSTRKIRAQKYTGRARQGSNRSPVRVGGGVAFGPRPRSYRQTLPKKMRRLAIRSALSGKVADGQLHVVDKLGFAQPRTKEVVRVLHNVGIERSVLIVTGEPDRSVLTSARNLSKTKVLPAAYLNVVDMLTHRDLLLTEAAVRAVEGLWGSAAAESAPVEEPKPRRRRARVAEKPAEEAEAQPEPKPRRRRAAATAKVAAAKDEAPAKPARRARRPKAEAKEEPKPAARRRTRTKKEEG</sequence>
<feature type="compositionally biased region" description="Basic residues" evidence="4">
    <location>
        <begin position="301"/>
        <end position="313"/>
    </location>
</feature>
<proteinExistence type="inferred from homology"/>
<evidence type="ECO:0008006" key="6">
    <source>
        <dbReference type="Google" id="ProtNLM"/>
    </source>
</evidence>
<dbReference type="PANTHER" id="PTHR10746:SF6">
    <property type="entry name" value="LARGE RIBOSOMAL SUBUNIT PROTEIN UL4M"/>
    <property type="match status" value="1"/>
</dbReference>
<feature type="region of interest" description="Disordered" evidence="4">
    <location>
        <begin position="226"/>
        <end position="313"/>
    </location>
</feature>
<feature type="compositionally biased region" description="Basic and acidic residues" evidence="4">
    <location>
        <begin position="290"/>
        <end position="300"/>
    </location>
</feature>
<dbReference type="Gene3D" id="3.40.1370.10">
    <property type="match status" value="1"/>
</dbReference>
<dbReference type="InterPro" id="IPR002136">
    <property type="entry name" value="Ribosomal_uL4"/>
</dbReference>
<dbReference type="NCBIfam" id="TIGR03953">
    <property type="entry name" value="rplD_bact"/>
    <property type="match status" value="1"/>
</dbReference>
<dbReference type="AlphaFoldDB" id="A0A0F9IYU0"/>
<reference evidence="5" key="1">
    <citation type="journal article" date="2015" name="Nature">
        <title>Complex archaea that bridge the gap between prokaryotes and eukaryotes.</title>
        <authorList>
            <person name="Spang A."/>
            <person name="Saw J.H."/>
            <person name="Jorgensen S.L."/>
            <person name="Zaremba-Niedzwiedzka K."/>
            <person name="Martijn J."/>
            <person name="Lind A.E."/>
            <person name="van Eijk R."/>
            <person name="Schleper C."/>
            <person name="Guy L."/>
            <person name="Ettema T.J."/>
        </authorList>
    </citation>
    <scope>NUCLEOTIDE SEQUENCE</scope>
</reference>
<evidence type="ECO:0000256" key="1">
    <source>
        <dbReference type="ARBA" id="ARBA00010528"/>
    </source>
</evidence>
<dbReference type="PANTHER" id="PTHR10746">
    <property type="entry name" value="50S RIBOSOMAL PROTEIN L4"/>
    <property type="match status" value="1"/>
</dbReference>
<feature type="region of interest" description="Disordered" evidence="4">
    <location>
        <begin position="58"/>
        <end position="113"/>
    </location>
</feature>
<keyword evidence="3" id="KW-0687">Ribonucleoprotein</keyword>
<dbReference type="GO" id="GO:0003735">
    <property type="term" value="F:structural constituent of ribosome"/>
    <property type="evidence" value="ECO:0007669"/>
    <property type="project" value="InterPro"/>
</dbReference>
<evidence type="ECO:0000313" key="5">
    <source>
        <dbReference type="EMBL" id="KKM62493.1"/>
    </source>
</evidence>